<dbReference type="PROSITE" id="PS50106">
    <property type="entry name" value="PDZ"/>
    <property type="match status" value="1"/>
</dbReference>
<dbReference type="Proteomes" id="UP000823842">
    <property type="component" value="Unassembled WGS sequence"/>
</dbReference>
<dbReference type="InterPro" id="IPR009003">
    <property type="entry name" value="Peptidase_S1_PA"/>
</dbReference>
<dbReference type="InterPro" id="IPR036034">
    <property type="entry name" value="PDZ_sf"/>
</dbReference>
<evidence type="ECO:0000256" key="1">
    <source>
        <dbReference type="ARBA" id="ARBA00010541"/>
    </source>
</evidence>
<dbReference type="SMART" id="SM00228">
    <property type="entry name" value="PDZ"/>
    <property type="match status" value="1"/>
</dbReference>
<dbReference type="Gene3D" id="2.30.42.10">
    <property type="match status" value="1"/>
</dbReference>
<keyword evidence="3" id="KW-0378">Hydrolase</keyword>
<dbReference type="PRINTS" id="PR00834">
    <property type="entry name" value="PROTEASES2C"/>
</dbReference>
<feature type="transmembrane region" description="Helical" evidence="5">
    <location>
        <begin position="31"/>
        <end position="57"/>
    </location>
</feature>
<reference evidence="7" key="1">
    <citation type="journal article" date="2021" name="PeerJ">
        <title>Extensive microbial diversity within the chicken gut microbiome revealed by metagenomics and culture.</title>
        <authorList>
            <person name="Gilroy R."/>
            <person name="Ravi A."/>
            <person name="Getino M."/>
            <person name="Pursley I."/>
            <person name="Horton D.L."/>
            <person name="Alikhan N.F."/>
            <person name="Baker D."/>
            <person name="Gharbi K."/>
            <person name="Hall N."/>
            <person name="Watson M."/>
            <person name="Adriaenssens E.M."/>
            <person name="Foster-Nyarko E."/>
            <person name="Jarju S."/>
            <person name="Secka A."/>
            <person name="Antonio M."/>
            <person name="Oren A."/>
            <person name="Chaudhuri R.R."/>
            <person name="La Ragione R."/>
            <person name="Hildebrand F."/>
            <person name="Pallen M.J."/>
        </authorList>
    </citation>
    <scope>NUCLEOTIDE SEQUENCE</scope>
    <source>
        <strain evidence="7">ChiSjej1B19-5720</strain>
    </source>
</reference>
<dbReference type="SUPFAM" id="SSF50494">
    <property type="entry name" value="Trypsin-like serine proteases"/>
    <property type="match status" value="1"/>
</dbReference>
<evidence type="ECO:0000259" key="6">
    <source>
        <dbReference type="PROSITE" id="PS50106"/>
    </source>
</evidence>
<feature type="domain" description="PDZ" evidence="6">
    <location>
        <begin position="344"/>
        <end position="418"/>
    </location>
</feature>
<sequence length="436" mass="47280">MKDRKDKAPESENYHFIKETIKKKPLNKRLIIQRAAGLAMGGVLLGGCAAFAFVAFLPTAVDKLGVPQEKRVNVDLSGTQEYSESVPSSEEEETLKTSGEETVSVSEVNEDAQGVLEEFEKTYESVLKIAEEPRKALVRVSGISGDENLLDHSFMHYGEEEGIVFLENETDLYILTGSSDIEDAEKIQINFSNGAYALAEMCRSDSRIGLAVVRVPKVRLSENTLDEISVASLGESGSLYLAKPVIAIGSPMGDYDGVVYGMVTSVSGTISAADCEYSLMITDMQGSPDSDGVLLDTSGNVIGIIMRSQEEDTTMIKAVSVAQLLPLLETLCNNESINYLGIRGITISETQAENLGVSTGIYVDSVETDSPAMIAGIQSGDIITGFNGERIEDMQSYTTRLQETDGGETAEIQLIRRSSTDGSYVEMDFDLIIEER</sequence>
<dbReference type="GO" id="GO:0004252">
    <property type="term" value="F:serine-type endopeptidase activity"/>
    <property type="evidence" value="ECO:0007669"/>
    <property type="project" value="InterPro"/>
</dbReference>
<dbReference type="PANTHER" id="PTHR22939:SF129">
    <property type="entry name" value="SERINE PROTEASE HTRA2, MITOCHONDRIAL"/>
    <property type="match status" value="1"/>
</dbReference>
<evidence type="ECO:0000256" key="5">
    <source>
        <dbReference type="SAM" id="Phobius"/>
    </source>
</evidence>
<comment type="similarity">
    <text evidence="1">Belongs to the peptidase S1C family.</text>
</comment>
<keyword evidence="5" id="KW-0812">Transmembrane</keyword>
<evidence type="ECO:0000313" key="8">
    <source>
        <dbReference type="Proteomes" id="UP000823842"/>
    </source>
</evidence>
<comment type="caution">
    <text evidence="7">The sequence shown here is derived from an EMBL/GenBank/DDBJ whole genome shotgun (WGS) entry which is preliminary data.</text>
</comment>
<organism evidence="7 8">
    <name type="scientific">Candidatus Blautia faecavium</name>
    <dbReference type="NCBI Taxonomy" id="2838487"/>
    <lineage>
        <taxon>Bacteria</taxon>
        <taxon>Bacillati</taxon>
        <taxon>Bacillota</taxon>
        <taxon>Clostridia</taxon>
        <taxon>Lachnospirales</taxon>
        <taxon>Lachnospiraceae</taxon>
        <taxon>Blautia</taxon>
    </lineage>
</organism>
<gene>
    <name evidence="7" type="ORF">IAA06_05020</name>
</gene>
<evidence type="ECO:0000256" key="3">
    <source>
        <dbReference type="ARBA" id="ARBA00022801"/>
    </source>
</evidence>
<dbReference type="Pfam" id="PF13365">
    <property type="entry name" value="Trypsin_2"/>
    <property type="match status" value="1"/>
</dbReference>
<feature type="region of interest" description="Disordered" evidence="4">
    <location>
        <begin position="77"/>
        <end position="98"/>
    </location>
</feature>
<protein>
    <submittedName>
        <fullName evidence="7">S1C family serine protease</fullName>
    </submittedName>
</protein>
<dbReference type="Gene3D" id="2.40.10.120">
    <property type="match status" value="1"/>
</dbReference>
<keyword evidence="2 7" id="KW-0645">Protease</keyword>
<dbReference type="PANTHER" id="PTHR22939">
    <property type="entry name" value="SERINE PROTEASE FAMILY S1C HTRA-RELATED"/>
    <property type="match status" value="1"/>
</dbReference>
<accession>A0A9D2RVX8</accession>
<evidence type="ECO:0000256" key="2">
    <source>
        <dbReference type="ARBA" id="ARBA00022670"/>
    </source>
</evidence>
<dbReference type="GO" id="GO:0006508">
    <property type="term" value="P:proteolysis"/>
    <property type="evidence" value="ECO:0007669"/>
    <property type="project" value="UniProtKB-KW"/>
</dbReference>
<name>A0A9D2RVX8_9FIRM</name>
<dbReference type="InterPro" id="IPR041489">
    <property type="entry name" value="PDZ_6"/>
</dbReference>
<keyword evidence="5" id="KW-1133">Transmembrane helix</keyword>
<dbReference type="EMBL" id="DWYZ01000097">
    <property type="protein sequence ID" value="HJB28141.1"/>
    <property type="molecule type" value="Genomic_DNA"/>
</dbReference>
<evidence type="ECO:0000256" key="4">
    <source>
        <dbReference type="SAM" id="MobiDB-lite"/>
    </source>
</evidence>
<evidence type="ECO:0000313" key="7">
    <source>
        <dbReference type="EMBL" id="HJB28141.1"/>
    </source>
</evidence>
<reference evidence="7" key="2">
    <citation type="submission" date="2021-04" db="EMBL/GenBank/DDBJ databases">
        <authorList>
            <person name="Gilroy R."/>
        </authorList>
    </citation>
    <scope>NUCLEOTIDE SEQUENCE</scope>
    <source>
        <strain evidence="7">ChiSjej1B19-5720</strain>
    </source>
</reference>
<dbReference type="InterPro" id="IPR001940">
    <property type="entry name" value="Peptidase_S1C"/>
</dbReference>
<dbReference type="InterPro" id="IPR001478">
    <property type="entry name" value="PDZ"/>
</dbReference>
<dbReference type="SUPFAM" id="SSF50156">
    <property type="entry name" value="PDZ domain-like"/>
    <property type="match status" value="1"/>
</dbReference>
<proteinExistence type="inferred from homology"/>
<keyword evidence="5" id="KW-0472">Membrane</keyword>
<dbReference type="AlphaFoldDB" id="A0A9D2RVX8"/>
<dbReference type="Pfam" id="PF17820">
    <property type="entry name" value="PDZ_6"/>
    <property type="match status" value="1"/>
</dbReference>